<reference evidence="3 4" key="1">
    <citation type="submission" date="2018-08" db="EMBL/GenBank/DDBJ databases">
        <title>Erythrobacter zhengii sp.nov., a bacterium isolated from deep-sea sediment.</title>
        <authorList>
            <person name="Fang C."/>
            <person name="Wu Y.-H."/>
            <person name="Sun C."/>
            <person name="Wang H."/>
            <person name="Cheng H."/>
            <person name="Meng F.-X."/>
            <person name="Wang C.-S."/>
            <person name="Xu X.-W."/>
        </authorList>
    </citation>
    <scope>NUCLEOTIDE SEQUENCE [LARGE SCALE GENOMIC DNA]</scope>
    <source>
        <strain evidence="3 4">V18</strain>
    </source>
</reference>
<evidence type="ECO:0000313" key="3">
    <source>
        <dbReference type="EMBL" id="RIV83058.1"/>
    </source>
</evidence>
<keyword evidence="1" id="KW-0812">Transmembrane</keyword>
<evidence type="ECO:0000256" key="1">
    <source>
        <dbReference type="SAM" id="Phobius"/>
    </source>
</evidence>
<dbReference type="EMBL" id="QXFL01000012">
    <property type="protein sequence ID" value="RIV83058.1"/>
    <property type="molecule type" value="Genomic_DNA"/>
</dbReference>
<gene>
    <name evidence="3" type="ORF">D2V07_17200</name>
</gene>
<keyword evidence="1" id="KW-0472">Membrane</keyword>
<feature type="transmembrane region" description="Helical" evidence="1">
    <location>
        <begin position="51"/>
        <end position="74"/>
    </location>
</feature>
<dbReference type="OrthoDB" id="10015194at2"/>
<dbReference type="RefSeq" id="WP_119588143.1">
    <property type="nucleotide sequence ID" value="NZ_CAWODQ010000004.1"/>
</dbReference>
<proteinExistence type="predicted"/>
<organism evidence="3 4">
    <name type="scientific">Aurantiacibacter zhengii</name>
    <dbReference type="NCBI Taxonomy" id="2307003"/>
    <lineage>
        <taxon>Bacteria</taxon>
        <taxon>Pseudomonadati</taxon>
        <taxon>Pseudomonadota</taxon>
        <taxon>Alphaproteobacteria</taxon>
        <taxon>Sphingomonadales</taxon>
        <taxon>Erythrobacteraceae</taxon>
        <taxon>Aurantiacibacter</taxon>
    </lineage>
</organism>
<keyword evidence="1" id="KW-1133">Transmembrane helix</keyword>
<keyword evidence="4" id="KW-1185">Reference proteome</keyword>
<keyword evidence="2" id="KW-0732">Signal</keyword>
<sequence length="90" mass="8849">MLKKILAATAAASLTVAPIAAQANTRAADAGVSIEMSERMAARIGESEEAGLKIPLALIILLFGAGAAAIIALIEDNGGEVVGPPVSPGA</sequence>
<dbReference type="Proteomes" id="UP000286576">
    <property type="component" value="Unassembled WGS sequence"/>
</dbReference>
<name>A0A418NN63_9SPHN</name>
<evidence type="ECO:0008006" key="5">
    <source>
        <dbReference type="Google" id="ProtNLM"/>
    </source>
</evidence>
<evidence type="ECO:0000313" key="4">
    <source>
        <dbReference type="Proteomes" id="UP000286576"/>
    </source>
</evidence>
<accession>A0A418NN63</accession>
<dbReference type="AlphaFoldDB" id="A0A418NN63"/>
<feature type="signal peptide" evidence="2">
    <location>
        <begin position="1"/>
        <end position="23"/>
    </location>
</feature>
<protein>
    <recommendedName>
        <fullName evidence="5">Ferrochelatase</fullName>
    </recommendedName>
</protein>
<comment type="caution">
    <text evidence="3">The sequence shown here is derived from an EMBL/GenBank/DDBJ whole genome shotgun (WGS) entry which is preliminary data.</text>
</comment>
<evidence type="ECO:0000256" key="2">
    <source>
        <dbReference type="SAM" id="SignalP"/>
    </source>
</evidence>
<feature type="chain" id="PRO_5018981544" description="Ferrochelatase" evidence="2">
    <location>
        <begin position="24"/>
        <end position="90"/>
    </location>
</feature>